<feature type="transmembrane region" description="Helical" evidence="1">
    <location>
        <begin position="31"/>
        <end position="51"/>
    </location>
</feature>
<feature type="transmembrane region" description="Helical" evidence="1">
    <location>
        <begin position="6"/>
        <end position="24"/>
    </location>
</feature>
<keyword evidence="1" id="KW-0812">Transmembrane</keyword>
<gene>
    <name evidence="2" type="ORF">ICC18_22385</name>
</gene>
<comment type="caution">
    <text evidence="2">The sequence shown here is derived from an EMBL/GenBank/DDBJ whole genome shotgun (WGS) entry which is preliminary data.</text>
</comment>
<proteinExistence type="predicted"/>
<protein>
    <submittedName>
        <fullName evidence="2">Uncharacterized protein</fullName>
    </submittedName>
</protein>
<reference evidence="2" key="1">
    <citation type="submission" date="2020-09" db="EMBL/GenBank/DDBJ databases">
        <title>Draft Genome Sequence of Paenibacillus sp. WST5.</title>
        <authorList>
            <person name="Bao Z."/>
        </authorList>
    </citation>
    <scope>NUCLEOTIDE SEQUENCE</scope>
    <source>
        <strain evidence="2">WST5</strain>
    </source>
</reference>
<keyword evidence="1" id="KW-1133">Transmembrane helix</keyword>
<dbReference type="RefSeq" id="WP_188176667.1">
    <property type="nucleotide sequence ID" value="NZ_JACVVD010000009.1"/>
</dbReference>
<accession>A0A926QLY5</accession>
<name>A0A926QLY5_9BACL</name>
<organism evidence="2 3">
    <name type="scientific">Paenibacillus sedimenti</name>
    <dbReference type="NCBI Taxonomy" id="2770274"/>
    <lineage>
        <taxon>Bacteria</taxon>
        <taxon>Bacillati</taxon>
        <taxon>Bacillota</taxon>
        <taxon>Bacilli</taxon>
        <taxon>Bacillales</taxon>
        <taxon>Paenibacillaceae</taxon>
        <taxon>Paenibacillus</taxon>
    </lineage>
</organism>
<evidence type="ECO:0000256" key="1">
    <source>
        <dbReference type="SAM" id="Phobius"/>
    </source>
</evidence>
<dbReference type="Proteomes" id="UP000650466">
    <property type="component" value="Unassembled WGS sequence"/>
</dbReference>
<evidence type="ECO:0000313" key="2">
    <source>
        <dbReference type="EMBL" id="MBD0382869.1"/>
    </source>
</evidence>
<evidence type="ECO:0000313" key="3">
    <source>
        <dbReference type="Proteomes" id="UP000650466"/>
    </source>
</evidence>
<dbReference type="AlphaFoldDB" id="A0A926QLY5"/>
<keyword evidence="3" id="KW-1185">Reference proteome</keyword>
<dbReference type="EMBL" id="JACVVD010000009">
    <property type="protein sequence ID" value="MBD0382869.1"/>
    <property type="molecule type" value="Genomic_DNA"/>
</dbReference>
<sequence length="78" mass="8544">MVWHIAGIFALGALIASVEIPALLKKKRKKDMWAVFLLLGTGIVMNVATILDLNIPSPLNWIKAVYEPFGKAILSILS</sequence>
<keyword evidence="1" id="KW-0472">Membrane</keyword>